<evidence type="ECO:0000256" key="9">
    <source>
        <dbReference type="ARBA" id="ARBA00023163"/>
    </source>
</evidence>
<evidence type="ECO:0000256" key="12">
    <source>
        <dbReference type="SAM" id="MobiDB-lite"/>
    </source>
</evidence>
<keyword evidence="9" id="KW-0804">Transcription</keyword>
<comment type="similarity">
    <text evidence="11">Belongs to the JMJD6 family.</text>
</comment>
<keyword evidence="10" id="KW-0539">Nucleus</keyword>
<evidence type="ECO:0000256" key="2">
    <source>
        <dbReference type="ARBA" id="ARBA00004123"/>
    </source>
</evidence>
<feature type="compositionally biased region" description="Basic and acidic residues" evidence="12">
    <location>
        <begin position="424"/>
        <end position="437"/>
    </location>
</feature>
<keyword evidence="7" id="KW-0408">Iron</keyword>
<feature type="domain" description="JmjC" evidence="13">
    <location>
        <begin position="182"/>
        <end position="348"/>
    </location>
</feature>
<keyword evidence="4" id="KW-0156">Chromatin regulator</keyword>
<dbReference type="OrthoDB" id="424465at2759"/>
<name>A0A7I5EBC9_HAECO</name>
<organism evidence="14 15">
    <name type="scientific">Haemonchus contortus</name>
    <name type="common">Barber pole worm</name>
    <dbReference type="NCBI Taxonomy" id="6289"/>
    <lineage>
        <taxon>Eukaryota</taxon>
        <taxon>Metazoa</taxon>
        <taxon>Ecdysozoa</taxon>
        <taxon>Nematoda</taxon>
        <taxon>Chromadorea</taxon>
        <taxon>Rhabditida</taxon>
        <taxon>Rhabditina</taxon>
        <taxon>Rhabditomorpha</taxon>
        <taxon>Strongyloidea</taxon>
        <taxon>Trichostrongylidae</taxon>
        <taxon>Haemonchus</taxon>
    </lineage>
</organism>
<evidence type="ECO:0000256" key="8">
    <source>
        <dbReference type="ARBA" id="ARBA00023015"/>
    </source>
</evidence>
<dbReference type="PROSITE" id="PS51184">
    <property type="entry name" value="JMJC"/>
    <property type="match status" value="1"/>
</dbReference>
<keyword evidence="3" id="KW-0479">Metal-binding</keyword>
<dbReference type="GO" id="GO:0005634">
    <property type="term" value="C:nucleus"/>
    <property type="evidence" value="ECO:0007669"/>
    <property type="project" value="UniProtKB-SubCell"/>
</dbReference>
<dbReference type="Pfam" id="PF02373">
    <property type="entry name" value="JmjC"/>
    <property type="match status" value="1"/>
</dbReference>
<evidence type="ECO:0000256" key="1">
    <source>
        <dbReference type="ARBA" id="ARBA00001954"/>
    </source>
</evidence>
<dbReference type="GO" id="GO:0006909">
    <property type="term" value="P:phagocytosis"/>
    <property type="evidence" value="ECO:0007669"/>
    <property type="project" value="TreeGrafter"/>
</dbReference>
<dbReference type="Gene3D" id="2.60.120.650">
    <property type="entry name" value="Cupin"/>
    <property type="match status" value="1"/>
</dbReference>
<accession>A0A7I5EBC9</accession>
<dbReference type="OMA" id="LFVPCGW"/>
<comment type="cofactor">
    <cofactor evidence="1">
        <name>Fe(2+)</name>
        <dbReference type="ChEBI" id="CHEBI:29033"/>
    </cofactor>
</comment>
<keyword evidence="5" id="KW-0223">Dioxygenase</keyword>
<evidence type="ECO:0000256" key="4">
    <source>
        <dbReference type="ARBA" id="ARBA00022853"/>
    </source>
</evidence>
<comment type="subcellular location">
    <subcellularLocation>
        <location evidence="2">Nucleus</location>
    </subcellularLocation>
</comment>
<evidence type="ECO:0000256" key="7">
    <source>
        <dbReference type="ARBA" id="ARBA00023004"/>
    </source>
</evidence>
<keyword evidence="14" id="KW-1185">Reference proteome</keyword>
<sequence length="523" mass="59841">MESSDPAFPDVHMWSYLISSAFFKDFAGLFLIFKDSVVDAFRRIYYTRYERRISDAKRKDRPELIKPGWNRLNLAKTFSLPPLEDKMPRVDCSTLTVEEFREKYEQPRVPCMITGLTKSWKAHNNWKIDNLLQKYGNAMFKCGENSNSKPILLKMKYYAEYMSKTKDDSPLYIFDGQFGERVATSDMLNDYEVPVYFQNNLLDVLGSHKLRPAFRWITIGPARSGTNIHVDPFGTSAWNALIHGHKRWVFIHPDAPRELVRIPKDQRGIHPLEAVTWFSTVYERICKGDWPFEKYPVIECRQNPGETLFVPCGWWHVVINEDVTVAVTQNFCSLANLRFVYPTLAKQRPCTAQLFYERLSEQHPELLDIVNEAMLDPKPIRNGYDTSDDSGSEDEEDESDSTISLNSTDVSSYESDSSGEDEEGSKHETIELKEIRSKTGGGVANAIDDGDKCCDSSKPNVPKLNVPSANTGTDSETEEYSGGDYDSYEEDGEIDELSEDEEVLRKMPMSGLSGMKRRIRENS</sequence>
<evidence type="ECO:0000313" key="15">
    <source>
        <dbReference type="WBParaSite" id="HCON_00120360-00001"/>
    </source>
</evidence>
<evidence type="ECO:0000256" key="10">
    <source>
        <dbReference type="ARBA" id="ARBA00023242"/>
    </source>
</evidence>
<dbReference type="WBParaSite" id="HCON_00120360-00001">
    <property type="protein sequence ID" value="HCON_00120360-00001"/>
    <property type="gene ID" value="HCON_00120360"/>
</dbReference>
<evidence type="ECO:0000256" key="6">
    <source>
        <dbReference type="ARBA" id="ARBA00023002"/>
    </source>
</evidence>
<dbReference type="PANTHER" id="PTHR12480:SF32">
    <property type="entry name" value="BIFUNCTIONAL ARGININE DEMETHYLASE AND LYSYL-HYDROXYLASE JMJD6"/>
    <property type="match status" value="1"/>
</dbReference>
<dbReference type="GO" id="GO:0046872">
    <property type="term" value="F:metal ion binding"/>
    <property type="evidence" value="ECO:0007669"/>
    <property type="project" value="UniProtKB-KW"/>
</dbReference>
<keyword evidence="6" id="KW-0560">Oxidoreductase</keyword>
<dbReference type="InterPro" id="IPR050910">
    <property type="entry name" value="JMJD6_ArgDemeth/LysHydrox"/>
</dbReference>
<dbReference type="PANTHER" id="PTHR12480">
    <property type="entry name" value="ARGININE DEMETHYLASE AND LYSYL-HYDROXYLASE JMJD"/>
    <property type="match status" value="1"/>
</dbReference>
<evidence type="ECO:0000313" key="14">
    <source>
        <dbReference type="Proteomes" id="UP000025227"/>
    </source>
</evidence>
<keyword evidence="8" id="KW-0805">Transcription regulation</keyword>
<feature type="compositionally biased region" description="Acidic residues" evidence="12">
    <location>
        <begin position="386"/>
        <end position="400"/>
    </location>
</feature>
<evidence type="ECO:0000256" key="11">
    <source>
        <dbReference type="ARBA" id="ARBA00038068"/>
    </source>
</evidence>
<evidence type="ECO:0000256" key="5">
    <source>
        <dbReference type="ARBA" id="ARBA00022964"/>
    </source>
</evidence>
<protein>
    <submittedName>
        <fullName evidence="15">JmjC domain-containing protein</fullName>
    </submittedName>
</protein>
<evidence type="ECO:0000259" key="13">
    <source>
        <dbReference type="PROSITE" id="PS51184"/>
    </source>
</evidence>
<dbReference type="SMART" id="SM00558">
    <property type="entry name" value="JmjC"/>
    <property type="match status" value="1"/>
</dbReference>
<dbReference type="GO" id="GO:0005737">
    <property type="term" value="C:cytoplasm"/>
    <property type="evidence" value="ECO:0007669"/>
    <property type="project" value="TreeGrafter"/>
</dbReference>
<feature type="compositionally biased region" description="Acidic residues" evidence="12">
    <location>
        <begin position="475"/>
        <end position="502"/>
    </location>
</feature>
<dbReference type="GO" id="GO:0033749">
    <property type="term" value="F:histone H4R3 demethylase activity"/>
    <property type="evidence" value="ECO:0007669"/>
    <property type="project" value="TreeGrafter"/>
</dbReference>
<reference evidence="15" key="1">
    <citation type="submission" date="2020-12" db="UniProtKB">
        <authorList>
            <consortium name="WormBaseParasite"/>
        </authorList>
    </citation>
    <scope>IDENTIFICATION</scope>
    <source>
        <strain evidence="15">MHco3</strain>
    </source>
</reference>
<evidence type="ECO:0000256" key="3">
    <source>
        <dbReference type="ARBA" id="ARBA00022723"/>
    </source>
</evidence>
<dbReference type="Proteomes" id="UP000025227">
    <property type="component" value="Unplaced"/>
</dbReference>
<feature type="region of interest" description="Disordered" evidence="12">
    <location>
        <begin position="377"/>
        <end position="523"/>
    </location>
</feature>
<dbReference type="GO" id="GO:0106140">
    <property type="term" value="F:P-TEFb complex binding"/>
    <property type="evidence" value="ECO:0007669"/>
    <property type="project" value="TreeGrafter"/>
</dbReference>
<dbReference type="SUPFAM" id="SSF51197">
    <property type="entry name" value="Clavaminate synthase-like"/>
    <property type="match status" value="1"/>
</dbReference>
<proteinExistence type="inferred from homology"/>
<dbReference type="InterPro" id="IPR003347">
    <property type="entry name" value="JmjC_dom"/>
</dbReference>
<dbReference type="AlphaFoldDB" id="A0A7I5EBC9"/>